<dbReference type="GO" id="GO:0046654">
    <property type="term" value="P:tetrahydrofolate biosynthetic process"/>
    <property type="evidence" value="ECO:0007669"/>
    <property type="project" value="UniProtKB-UniPathway"/>
</dbReference>
<evidence type="ECO:0000256" key="11">
    <source>
        <dbReference type="ARBA" id="ARBA00029766"/>
    </source>
</evidence>
<dbReference type="Pfam" id="PF01288">
    <property type="entry name" value="HPPK"/>
    <property type="match status" value="1"/>
</dbReference>
<comment type="function">
    <text evidence="10">Catalyzes the transfer of pyrophosphate from adenosine triphosphate (ATP) to 6-hydroxymethyl-7,8-dihydropterin, an enzymatic step in folate biosynthesis pathway.</text>
</comment>
<dbReference type="Gene3D" id="3.30.70.560">
    <property type="entry name" value="7,8-Dihydro-6-hydroxymethylpterin-pyrophosphokinase HPPK"/>
    <property type="match status" value="1"/>
</dbReference>
<evidence type="ECO:0000256" key="10">
    <source>
        <dbReference type="ARBA" id="ARBA00029409"/>
    </source>
</evidence>
<dbReference type="UniPathway" id="UPA00077">
    <property type="reaction ID" value="UER00155"/>
</dbReference>
<keyword evidence="6" id="KW-0547">Nucleotide-binding</keyword>
<keyword evidence="8" id="KW-0067">ATP-binding</keyword>
<accession>A0A366HN87</accession>
<evidence type="ECO:0000313" key="14">
    <source>
        <dbReference type="EMBL" id="RBP44627.1"/>
    </source>
</evidence>
<evidence type="ECO:0000256" key="3">
    <source>
        <dbReference type="ARBA" id="ARBA00013253"/>
    </source>
</evidence>
<evidence type="ECO:0000313" key="15">
    <source>
        <dbReference type="Proteomes" id="UP000253426"/>
    </source>
</evidence>
<feature type="domain" description="7,8-dihydro-6-hydroxymethylpterin-pyrophosphokinase" evidence="13">
    <location>
        <begin position="90"/>
        <end position="101"/>
    </location>
</feature>
<comment type="similarity">
    <text evidence="2">Belongs to the HPPK family.</text>
</comment>
<comment type="pathway">
    <text evidence="1">Cofactor biosynthesis; tetrahydrofolate biosynthesis; 2-amino-4-hydroxy-6-hydroxymethyl-7,8-dihydropteridine diphosphate from 7,8-dihydroneopterin triphosphate: step 4/4.</text>
</comment>
<dbReference type="PANTHER" id="PTHR43071">
    <property type="entry name" value="2-AMINO-4-HYDROXY-6-HYDROXYMETHYLDIHYDROPTERIDINE PYROPHOSPHOKINASE"/>
    <property type="match status" value="1"/>
</dbReference>
<dbReference type="OrthoDB" id="9808041at2"/>
<dbReference type="InterPro" id="IPR035907">
    <property type="entry name" value="Hppk_sf"/>
</dbReference>
<evidence type="ECO:0000256" key="8">
    <source>
        <dbReference type="ARBA" id="ARBA00022840"/>
    </source>
</evidence>
<dbReference type="GO" id="GO:0046656">
    <property type="term" value="P:folic acid biosynthetic process"/>
    <property type="evidence" value="ECO:0007669"/>
    <property type="project" value="UniProtKB-KW"/>
</dbReference>
<dbReference type="EC" id="2.7.6.3" evidence="3"/>
<proteinExistence type="inferred from homology"/>
<dbReference type="PANTHER" id="PTHR43071:SF1">
    <property type="entry name" value="2-AMINO-4-HYDROXY-6-HYDROXYMETHYLDIHYDROPTERIDINE PYROPHOSPHOKINASE"/>
    <property type="match status" value="1"/>
</dbReference>
<dbReference type="InterPro" id="IPR000550">
    <property type="entry name" value="Hppk"/>
</dbReference>
<dbReference type="GO" id="GO:0003848">
    <property type="term" value="F:2-amino-4-hydroxy-6-hydroxymethyldihydropteridine diphosphokinase activity"/>
    <property type="evidence" value="ECO:0007669"/>
    <property type="project" value="UniProtKB-EC"/>
</dbReference>
<evidence type="ECO:0000256" key="6">
    <source>
        <dbReference type="ARBA" id="ARBA00022741"/>
    </source>
</evidence>
<reference evidence="14 15" key="1">
    <citation type="submission" date="2018-06" db="EMBL/GenBank/DDBJ databases">
        <title>Genomic Encyclopedia of Type Strains, Phase IV (KMG-IV): sequencing the most valuable type-strain genomes for metagenomic binning, comparative biology and taxonomic classification.</title>
        <authorList>
            <person name="Goeker M."/>
        </authorList>
    </citation>
    <scope>NUCLEOTIDE SEQUENCE [LARGE SCALE GENOMIC DNA]</scope>
    <source>
        <strain evidence="14 15">DSM 25532</strain>
    </source>
</reference>
<comment type="caution">
    <text evidence="14">The sequence shown here is derived from an EMBL/GenBank/DDBJ whole genome shotgun (WGS) entry which is preliminary data.</text>
</comment>
<keyword evidence="9" id="KW-0289">Folate biosynthesis</keyword>
<organism evidence="14 15">
    <name type="scientific">Roseimicrobium gellanilyticum</name>
    <dbReference type="NCBI Taxonomy" id="748857"/>
    <lineage>
        <taxon>Bacteria</taxon>
        <taxon>Pseudomonadati</taxon>
        <taxon>Verrucomicrobiota</taxon>
        <taxon>Verrucomicrobiia</taxon>
        <taxon>Verrucomicrobiales</taxon>
        <taxon>Verrucomicrobiaceae</taxon>
        <taxon>Roseimicrobium</taxon>
    </lineage>
</organism>
<evidence type="ECO:0000256" key="12">
    <source>
        <dbReference type="ARBA" id="ARBA00033413"/>
    </source>
</evidence>
<evidence type="ECO:0000259" key="13">
    <source>
        <dbReference type="PROSITE" id="PS00794"/>
    </source>
</evidence>
<keyword evidence="5" id="KW-0808">Transferase</keyword>
<dbReference type="NCBIfam" id="TIGR01498">
    <property type="entry name" value="folK"/>
    <property type="match status" value="1"/>
</dbReference>
<dbReference type="CDD" id="cd00483">
    <property type="entry name" value="HPPK"/>
    <property type="match status" value="1"/>
</dbReference>
<gene>
    <name evidence="14" type="ORF">DES53_104449</name>
</gene>
<evidence type="ECO:0000256" key="2">
    <source>
        <dbReference type="ARBA" id="ARBA00005810"/>
    </source>
</evidence>
<dbReference type="SUPFAM" id="SSF55083">
    <property type="entry name" value="6-hydroxymethyl-7,8-dihydropterin pyrophosphokinase, HPPK"/>
    <property type="match status" value="1"/>
</dbReference>
<dbReference type="Proteomes" id="UP000253426">
    <property type="component" value="Unassembled WGS sequence"/>
</dbReference>
<dbReference type="EMBL" id="QNRR01000004">
    <property type="protein sequence ID" value="RBP44627.1"/>
    <property type="molecule type" value="Genomic_DNA"/>
</dbReference>
<name>A0A366HN87_9BACT</name>
<dbReference type="GO" id="GO:0005524">
    <property type="term" value="F:ATP binding"/>
    <property type="evidence" value="ECO:0007669"/>
    <property type="project" value="UniProtKB-KW"/>
</dbReference>
<evidence type="ECO:0000256" key="4">
    <source>
        <dbReference type="ARBA" id="ARBA00016218"/>
    </source>
</evidence>
<sequence length="169" mass="19049">MIYGIALGSNLGDRLHHLQEAVRHLLMVHPTLILRAAAPVYETDPVDCPEGSQSFLNTVVEVECTLEPLELLREMRAIEVKLGRPAEHGHHAPRTVDLDMLYAGNTVLEHPALILPHPRMTQRRFVLQPLADIRPALVLPGDERSTAEHLETLQSNEPPLRILQRDWLP</sequence>
<evidence type="ECO:0000256" key="7">
    <source>
        <dbReference type="ARBA" id="ARBA00022777"/>
    </source>
</evidence>
<dbReference type="RefSeq" id="WP_113959012.1">
    <property type="nucleotide sequence ID" value="NZ_QNRR01000004.1"/>
</dbReference>
<keyword evidence="7 14" id="KW-0418">Kinase</keyword>
<dbReference type="GO" id="GO:0016301">
    <property type="term" value="F:kinase activity"/>
    <property type="evidence" value="ECO:0007669"/>
    <property type="project" value="UniProtKB-KW"/>
</dbReference>
<protein>
    <recommendedName>
        <fullName evidence="4">2-amino-4-hydroxy-6-hydroxymethyldihydropteridine pyrophosphokinase</fullName>
        <ecNumber evidence="3">2.7.6.3</ecNumber>
    </recommendedName>
    <alternativeName>
        <fullName evidence="11">6-hydroxymethyl-7,8-dihydropterin pyrophosphokinase</fullName>
    </alternativeName>
    <alternativeName>
        <fullName evidence="12">7,8-dihydro-6-hydroxymethylpterin-pyrophosphokinase</fullName>
    </alternativeName>
</protein>
<dbReference type="PROSITE" id="PS00794">
    <property type="entry name" value="HPPK"/>
    <property type="match status" value="1"/>
</dbReference>
<dbReference type="AlphaFoldDB" id="A0A366HN87"/>
<keyword evidence="15" id="KW-1185">Reference proteome</keyword>
<evidence type="ECO:0000256" key="9">
    <source>
        <dbReference type="ARBA" id="ARBA00022909"/>
    </source>
</evidence>
<evidence type="ECO:0000256" key="5">
    <source>
        <dbReference type="ARBA" id="ARBA00022679"/>
    </source>
</evidence>
<evidence type="ECO:0000256" key="1">
    <source>
        <dbReference type="ARBA" id="ARBA00005051"/>
    </source>
</evidence>